<proteinExistence type="inferred from homology"/>
<name>W4URZ2_9BACE</name>
<protein>
    <submittedName>
        <fullName evidence="8">Membrane protein</fullName>
    </submittedName>
</protein>
<feature type="transmembrane region" description="Helical" evidence="7">
    <location>
        <begin position="394"/>
        <end position="424"/>
    </location>
</feature>
<evidence type="ECO:0000256" key="7">
    <source>
        <dbReference type="SAM" id="Phobius"/>
    </source>
</evidence>
<dbReference type="AlphaFoldDB" id="W4URZ2"/>
<reference evidence="8 9" key="1">
    <citation type="journal article" date="2014" name="Genome Announc.">
        <title>Draft Genome Sequence of Bacteroides reticulotermitis Strain JCM 10512T, Isolated from the Gut of a Termite.</title>
        <authorList>
            <person name="Yuki M."/>
            <person name="Oshima K."/>
            <person name="Suda W."/>
            <person name="Sakamoto M."/>
            <person name="Iida T."/>
            <person name="Hattori M."/>
            <person name="Ohkuma M."/>
        </authorList>
    </citation>
    <scope>NUCLEOTIDE SEQUENCE [LARGE SCALE GENOMIC DNA]</scope>
    <source>
        <strain evidence="8 9">JCM 10512</strain>
    </source>
</reference>
<organism evidence="8 9">
    <name type="scientific">Bacteroides reticulotermitis JCM 10512</name>
    <dbReference type="NCBI Taxonomy" id="1445607"/>
    <lineage>
        <taxon>Bacteria</taxon>
        <taxon>Pseudomonadati</taxon>
        <taxon>Bacteroidota</taxon>
        <taxon>Bacteroidia</taxon>
        <taxon>Bacteroidales</taxon>
        <taxon>Bacteroidaceae</taxon>
        <taxon>Bacteroides</taxon>
    </lineage>
</organism>
<feature type="region of interest" description="Disordered" evidence="6">
    <location>
        <begin position="1"/>
        <end position="40"/>
    </location>
</feature>
<keyword evidence="5 7" id="KW-0472">Membrane</keyword>
<comment type="subcellular location">
    <subcellularLocation>
        <location evidence="1">Membrane</location>
        <topology evidence="1">Multi-pass membrane protein</topology>
    </subcellularLocation>
</comment>
<feature type="transmembrane region" description="Helical" evidence="7">
    <location>
        <begin position="357"/>
        <end position="374"/>
    </location>
</feature>
<accession>W4URZ2</accession>
<keyword evidence="9" id="KW-1185">Reference proteome</keyword>
<feature type="transmembrane region" description="Helical" evidence="7">
    <location>
        <begin position="163"/>
        <end position="186"/>
    </location>
</feature>
<dbReference type="PANTHER" id="PTHR21716">
    <property type="entry name" value="TRANSMEMBRANE PROTEIN"/>
    <property type="match status" value="1"/>
</dbReference>
<evidence type="ECO:0000256" key="5">
    <source>
        <dbReference type="ARBA" id="ARBA00023136"/>
    </source>
</evidence>
<evidence type="ECO:0000313" key="9">
    <source>
        <dbReference type="Proteomes" id="UP000019131"/>
    </source>
</evidence>
<sequence length="441" mass="49822">MTQEIGYLVGRHKPTPPSIKRGCNKGQSKGNRDRNPPLNKRLVIDNTTHTARTDNYQDHKKPKHSECYFTHRYKFIWGKDRHSQTIPSHRTFISVNELYNMSMKEQYWKYSLIVIILTIGIVIFRHITPFLGGILGALTIYILVRGQMNFLTEKKKIRRSVGAFLITAETILVFLMPAAIVVWILVTNLQDINLDPQTFVEPIEQTVNIIKSKTGYDILDKDTLSFIISLLSRFGQGVMESISSLAVNLFVMLFVLYFMLIGGRKMEAYINDILPFSEANTQEVVHKINMIVRSNAIGIPLLAIIQGGVAMIGYLIFGAPNAWVLGILTCFATVIPMVGTALVWFPVVGYFALNGDWVSAIGLFAYGSLVVSQLDNLIRFMLQKKMANIHPLITIFGVVIGLQLFGFMGIIFGPLLLSLFILFVDMFKKEYLDARNNLSEE</sequence>
<evidence type="ECO:0000313" key="8">
    <source>
        <dbReference type="EMBL" id="GAE83736.1"/>
    </source>
</evidence>
<evidence type="ECO:0000256" key="6">
    <source>
        <dbReference type="SAM" id="MobiDB-lite"/>
    </source>
</evidence>
<dbReference type="PANTHER" id="PTHR21716:SF4">
    <property type="entry name" value="TRANSMEMBRANE PROTEIN 245"/>
    <property type="match status" value="1"/>
</dbReference>
<evidence type="ECO:0000256" key="1">
    <source>
        <dbReference type="ARBA" id="ARBA00004141"/>
    </source>
</evidence>
<dbReference type="EMBL" id="BAIV01000010">
    <property type="protein sequence ID" value="GAE83736.1"/>
    <property type="molecule type" value="Genomic_DNA"/>
</dbReference>
<dbReference type="Pfam" id="PF01594">
    <property type="entry name" value="AI-2E_transport"/>
    <property type="match status" value="1"/>
</dbReference>
<feature type="transmembrane region" description="Helical" evidence="7">
    <location>
        <begin position="296"/>
        <end position="317"/>
    </location>
</feature>
<dbReference type="Proteomes" id="UP000019131">
    <property type="component" value="Unassembled WGS sequence"/>
</dbReference>
<keyword evidence="4 7" id="KW-1133">Transmembrane helix</keyword>
<gene>
    <name evidence="8" type="ORF">JCM10512_2030</name>
</gene>
<dbReference type="GO" id="GO:0016020">
    <property type="term" value="C:membrane"/>
    <property type="evidence" value="ECO:0007669"/>
    <property type="project" value="UniProtKB-SubCell"/>
</dbReference>
<dbReference type="STRING" id="1445607.JCM10512_2030"/>
<feature type="transmembrane region" description="Helical" evidence="7">
    <location>
        <begin position="241"/>
        <end position="260"/>
    </location>
</feature>
<evidence type="ECO:0000256" key="2">
    <source>
        <dbReference type="ARBA" id="ARBA00009773"/>
    </source>
</evidence>
<dbReference type="InterPro" id="IPR002549">
    <property type="entry name" value="AI-2E-like"/>
</dbReference>
<comment type="caution">
    <text evidence="8">The sequence shown here is derived from an EMBL/GenBank/DDBJ whole genome shotgun (WGS) entry which is preliminary data.</text>
</comment>
<evidence type="ECO:0000256" key="3">
    <source>
        <dbReference type="ARBA" id="ARBA00022692"/>
    </source>
</evidence>
<feature type="transmembrane region" description="Helical" evidence="7">
    <location>
        <begin position="130"/>
        <end position="151"/>
    </location>
</feature>
<feature type="transmembrane region" description="Helical" evidence="7">
    <location>
        <begin position="323"/>
        <end position="345"/>
    </location>
</feature>
<keyword evidence="3 7" id="KW-0812">Transmembrane</keyword>
<evidence type="ECO:0000256" key="4">
    <source>
        <dbReference type="ARBA" id="ARBA00022989"/>
    </source>
</evidence>
<comment type="similarity">
    <text evidence="2">Belongs to the autoinducer-2 exporter (AI-2E) (TC 2.A.86) family.</text>
</comment>